<comment type="caution">
    <text evidence="2">The sequence shown here is derived from an EMBL/GenBank/DDBJ whole genome shotgun (WGS) entry which is preliminary data.</text>
</comment>
<gene>
    <name evidence="2" type="ORF">DWV06_02090</name>
</gene>
<organism evidence="2 3">
    <name type="scientific">Anaerosacchariphilus polymeriproducens</name>
    <dbReference type="NCBI Taxonomy" id="1812858"/>
    <lineage>
        <taxon>Bacteria</taxon>
        <taxon>Bacillati</taxon>
        <taxon>Bacillota</taxon>
        <taxon>Clostridia</taxon>
        <taxon>Lachnospirales</taxon>
        <taxon>Lachnospiraceae</taxon>
        <taxon>Anaerosacchariphilus</taxon>
    </lineage>
</organism>
<dbReference type="AlphaFoldDB" id="A0A371AYW7"/>
<evidence type="ECO:0000259" key="1">
    <source>
        <dbReference type="Pfam" id="PF00534"/>
    </source>
</evidence>
<dbReference type="Proteomes" id="UP000255036">
    <property type="component" value="Unassembled WGS sequence"/>
</dbReference>
<name>A0A371AYW7_9FIRM</name>
<dbReference type="InterPro" id="IPR001296">
    <property type="entry name" value="Glyco_trans_1"/>
</dbReference>
<dbReference type="PANTHER" id="PTHR12526">
    <property type="entry name" value="GLYCOSYLTRANSFERASE"/>
    <property type="match status" value="1"/>
</dbReference>
<dbReference type="PANTHER" id="PTHR12526:SF618">
    <property type="entry name" value="GLYCOSYLTRANSFERASE, FAMILY 4"/>
    <property type="match status" value="1"/>
</dbReference>
<sequence>MRDKKKNGKIKICFVLPGTYQLFNRVEFMAHGGAELNMYYLSKMFAEDERFEVAFITEDQNQKHIEYYDNVKVIKLGGLKWGATVISGNPLKKILCRFQVELSAAREMLFSDYDVVITTTANIMIARLVFWGKMFTKKKAIFRLANDTDADPHYFASTGGSKLKDKLYWWGVTHADELIFQTKQQMKIFNETEDRTGTIIENGFYIQNPEINLRKKDILWVSRADEVKRPHLLLEMAKRLPEEHFVMVMPGKNELSKKIQKDLENISNIEFIEYVPFEEIMELFYKAKLFVNTATFEGFPNTFIQSAMAQTPILSYCINPDGILDEYNMGYVCQESVDKAVEFIRNMDESKRKEMGDNAFSYVKQKHDIHNTRAAYEKLILKLYNQKGK</sequence>
<evidence type="ECO:0000313" key="2">
    <source>
        <dbReference type="EMBL" id="RDU24788.1"/>
    </source>
</evidence>
<accession>A0A371AYW7</accession>
<dbReference type="CDD" id="cd03801">
    <property type="entry name" value="GT4_PimA-like"/>
    <property type="match status" value="1"/>
</dbReference>
<dbReference type="Gene3D" id="3.40.50.2000">
    <property type="entry name" value="Glycogen Phosphorylase B"/>
    <property type="match status" value="2"/>
</dbReference>
<keyword evidence="2" id="KW-0808">Transferase</keyword>
<protein>
    <submittedName>
        <fullName evidence="2">Glycosyltransferase</fullName>
    </submittedName>
</protein>
<dbReference type="Pfam" id="PF00534">
    <property type="entry name" value="Glycos_transf_1"/>
    <property type="match status" value="1"/>
</dbReference>
<proteinExistence type="predicted"/>
<dbReference type="EMBL" id="QRCT01000010">
    <property type="protein sequence ID" value="RDU24788.1"/>
    <property type="molecule type" value="Genomic_DNA"/>
</dbReference>
<dbReference type="SUPFAM" id="SSF53756">
    <property type="entry name" value="UDP-Glycosyltransferase/glycogen phosphorylase"/>
    <property type="match status" value="1"/>
</dbReference>
<dbReference type="OrthoDB" id="9787617at2"/>
<dbReference type="GO" id="GO:0016757">
    <property type="term" value="F:glycosyltransferase activity"/>
    <property type="evidence" value="ECO:0007669"/>
    <property type="project" value="InterPro"/>
</dbReference>
<feature type="domain" description="Glycosyl transferase family 1" evidence="1">
    <location>
        <begin position="207"/>
        <end position="359"/>
    </location>
</feature>
<dbReference type="RefSeq" id="WP_115480535.1">
    <property type="nucleotide sequence ID" value="NZ_QRCT01000010.1"/>
</dbReference>
<reference evidence="2 3" key="1">
    <citation type="submission" date="2018-07" db="EMBL/GenBank/DDBJ databases">
        <title>Anaerosacharophilus polymeroproducens gen. nov. sp. nov., an anaerobic bacterium isolated from salt field.</title>
        <authorList>
            <person name="Kim W."/>
            <person name="Yang S.-H."/>
            <person name="Oh J."/>
            <person name="Lee J.-H."/>
            <person name="Kwon K.K."/>
        </authorList>
    </citation>
    <scope>NUCLEOTIDE SEQUENCE [LARGE SCALE GENOMIC DNA]</scope>
    <source>
        <strain evidence="2 3">MCWD5</strain>
    </source>
</reference>
<evidence type="ECO:0000313" key="3">
    <source>
        <dbReference type="Proteomes" id="UP000255036"/>
    </source>
</evidence>
<keyword evidence="3" id="KW-1185">Reference proteome</keyword>